<dbReference type="AlphaFoldDB" id="A0A834C577"/>
<feature type="region of interest" description="Disordered" evidence="1">
    <location>
        <begin position="74"/>
        <end position="235"/>
    </location>
</feature>
<evidence type="ECO:0000256" key="1">
    <source>
        <dbReference type="SAM" id="MobiDB-lite"/>
    </source>
</evidence>
<feature type="compositionally biased region" description="Basic residues" evidence="1">
    <location>
        <begin position="225"/>
        <end position="235"/>
    </location>
</feature>
<sequence length="235" mass="26266">MLMELQVMMMKQMKWRRGRRRRPPPLLRPPCFPLLEEDPNAAPVCPLMVKHGRTVPVFAPCSSEPRERPLVVASKQYNNRNRGSSPSERRSTRISPCVLRVSRTAPRLQRGTSDLTRPQQPPSQGGDRGKPSVKLRRSSSSDLPRAFQPNKQKPPQTQPNPQPQPLTSASQTTLQPVNERPAGDNPRPISGVQAGESRSEGRTGPEKHADSELQNWVPTTEAALKKRKRGTVGKF</sequence>
<reference evidence="2" key="1">
    <citation type="journal article" name="BMC Genomics">
        <title>Long-read sequencing and de novo genome assembly of marine medaka (Oryzias melastigma).</title>
        <authorList>
            <person name="Liang P."/>
            <person name="Saqib H.S.A."/>
            <person name="Ni X."/>
            <person name="Shen Y."/>
        </authorList>
    </citation>
    <scope>NUCLEOTIDE SEQUENCE</scope>
    <source>
        <strain evidence="2">Bigg-433</strain>
    </source>
</reference>
<dbReference type="EMBL" id="WKFB01000465">
    <property type="protein sequence ID" value="KAF6722223.1"/>
    <property type="molecule type" value="Genomic_DNA"/>
</dbReference>
<feature type="compositionally biased region" description="Polar residues" evidence="1">
    <location>
        <begin position="166"/>
        <end position="176"/>
    </location>
</feature>
<dbReference type="Proteomes" id="UP000646548">
    <property type="component" value="Unassembled WGS sequence"/>
</dbReference>
<accession>A0A834C577</accession>
<organism evidence="2 3">
    <name type="scientific">Oryzias melastigma</name>
    <name type="common">Marine medaka</name>
    <dbReference type="NCBI Taxonomy" id="30732"/>
    <lineage>
        <taxon>Eukaryota</taxon>
        <taxon>Metazoa</taxon>
        <taxon>Chordata</taxon>
        <taxon>Craniata</taxon>
        <taxon>Vertebrata</taxon>
        <taxon>Euteleostomi</taxon>
        <taxon>Actinopterygii</taxon>
        <taxon>Neopterygii</taxon>
        <taxon>Teleostei</taxon>
        <taxon>Neoteleostei</taxon>
        <taxon>Acanthomorphata</taxon>
        <taxon>Ovalentaria</taxon>
        <taxon>Atherinomorphae</taxon>
        <taxon>Beloniformes</taxon>
        <taxon>Adrianichthyidae</taxon>
        <taxon>Oryziinae</taxon>
        <taxon>Oryzias</taxon>
    </lineage>
</organism>
<name>A0A834C577_ORYME</name>
<evidence type="ECO:0000313" key="2">
    <source>
        <dbReference type="EMBL" id="KAF6722223.1"/>
    </source>
</evidence>
<evidence type="ECO:0000313" key="3">
    <source>
        <dbReference type="Proteomes" id="UP000646548"/>
    </source>
</evidence>
<feature type="compositionally biased region" description="Basic and acidic residues" evidence="1">
    <location>
        <begin position="197"/>
        <end position="211"/>
    </location>
</feature>
<feature type="compositionally biased region" description="Polar residues" evidence="1">
    <location>
        <begin position="75"/>
        <end position="86"/>
    </location>
</feature>
<comment type="caution">
    <text evidence="2">The sequence shown here is derived from an EMBL/GenBank/DDBJ whole genome shotgun (WGS) entry which is preliminary data.</text>
</comment>
<protein>
    <submittedName>
        <fullName evidence="2">Uncharacterized protein</fullName>
    </submittedName>
</protein>
<proteinExistence type="predicted"/>
<gene>
    <name evidence="2" type="ORF">FQA47_016464</name>
</gene>